<proteinExistence type="predicted"/>
<dbReference type="RefSeq" id="WP_196953436.1">
    <property type="nucleotide sequence ID" value="NZ_JADWYK010000001.1"/>
</dbReference>
<accession>A0ABS0KX11</accession>
<name>A0ABS0KX11_9BACT</name>
<protein>
    <submittedName>
        <fullName evidence="1">Uncharacterized protein</fullName>
    </submittedName>
</protein>
<evidence type="ECO:0000313" key="2">
    <source>
        <dbReference type="Proteomes" id="UP000601099"/>
    </source>
</evidence>
<keyword evidence="2" id="KW-1185">Reference proteome</keyword>
<dbReference type="Proteomes" id="UP000601099">
    <property type="component" value="Unassembled WGS sequence"/>
</dbReference>
<organism evidence="1 2">
    <name type="scientific">Hymenobacter guriensis</name>
    <dbReference type="NCBI Taxonomy" id="2793065"/>
    <lineage>
        <taxon>Bacteria</taxon>
        <taxon>Pseudomonadati</taxon>
        <taxon>Bacteroidota</taxon>
        <taxon>Cytophagia</taxon>
        <taxon>Cytophagales</taxon>
        <taxon>Hymenobacteraceae</taxon>
        <taxon>Hymenobacter</taxon>
    </lineage>
</organism>
<evidence type="ECO:0000313" key="1">
    <source>
        <dbReference type="EMBL" id="MBG8552397.1"/>
    </source>
</evidence>
<gene>
    <name evidence="1" type="ORF">I5L79_02505</name>
</gene>
<dbReference type="EMBL" id="JADWYK010000001">
    <property type="protein sequence ID" value="MBG8552397.1"/>
    <property type="molecule type" value="Genomic_DNA"/>
</dbReference>
<reference evidence="1 2" key="1">
    <citation type="submission" date="2020-11" db="EMBL/GenBank/DDBJ databases">
        <title>Hymenobacter sp.</title>
        <authorList>
            <person name="Kim M.K."/>
        </authorList>
    </citation>
    <scope>NUCLEOTIDE SEQUENCE [LARGE SCALE GENOMIC DNA]</scope>
    <source>
        <strain evidence="1 2">BT594</strain>
    </source>
</reference>
<comment type="caution">
    <text evidence="1">The sequence shown here is derived from an EMBL/GenBank/DDBJ whole genome shotgun (WGS) entry which is preliminary data.</text>
</comment>
<sequence>MSDSAPRLPADEEWEDLLRQWREQPAPQPRPYFYSRVRARLISKTSEHRPQRTWVRWPAYAVMLGIVLLLSGDGAALPSAERNATPEAPLHGR</sequence>